<comment type="caution">
    <text evidence="1">The sequence shown here is derived from an EMBL/GenBank/DDBJ whole genome shotgun (WGS) entry which is preliminary data.</text>
</comment>
<proteinExistence type="predicted"/>
<reference evidence="1" key="1">
    <citation type="submission" date="2023-11" db="EMBL/GenBank/DDBJ databases">
        <authorList>
            <person name="De Vega J J."/>
            <person name="De Vega J J."/>
        </authorList>
    </citation>
    <scope>NUCLEOTIDE SEQUENCE</scope>
</reference>
<protein>
    <submittedName>
        <fullName evidence="1">Uncharacterized protein</fullName>
    </submittedName>
</protein>
<sequence>MKCLAWTKRITYHSDRLFLDHTARRWGQYRALGAIGGHSRFAPCFHSRGGKLIIRWSRCSASESKNRALSHTRDQFRVVISCCEIKQSEPWVLALIGWGSYDTAERSAQ</sequence>
<dbReference type="Proteomes" id="UP001295794">
    <property type="component" value="Unassembled WGS sequence"/>
</dbReference>
<keyword evidence="2" id="KW-1185">Reference proteome</keyword>
<accession>A0AAD2K4A5</accession>
<name>A0AAD2K4A5_9AGAR</name>
<dbReference type="AlphaFoldDB" id="A0AAD2K4A5"/>
<organism evidence="1 2">
    <name type="scientific">Mycena citricolor</name>
    <dbReference type="NCBI Taxonomy" id="2018698"/>
    <lineage>
        <taxon>Eukaryota</taxon>
        <taxon>Fungi</taxon>
        <taxon>Dikarya</taxon>
        <taxon>Basidiomycota</taxon>
        <taxon>Agaricomycotina</taxon>
        <taxon>Agaricomycetes</taxon>
        <taxon>Agaricomycetidae</taxon>
        <taxon>Agaricales</taxon>
        <taxon>Marasmiineae</taxon>
        <taxon>Mycenaceae</taxon>
        <taxon>Mycena</taxon>
    </lineage>
</organism>
<evidence type="ECO:0000313" key="2">
    <source>
        <dbReference type="Proteomes" id="UP001295794"/>
    </source>
</evidence>
<evidence type="ECO:0000313" key="1">
    <source>
        <dbReference type="EMBL" id="CAK5278335.1"/>
    </source>
</evidence>
<dbReference type="EMBL" id="CAVNYO010000421">
    <property type="protein sequence ID" value="CAK5278335.1"/>
    <property type="molecule type" value="Genomic_DNA"/>
</dbReference>
<gene>
    <name evidence="1" type="ORF">MYCIT1_LOCUS27620</name>
</gene>